<feature type="compositionally biased region" description="Polar residues" evidence="1">
    <location>
        <begin position="386"/>
        <end position="396"/>
    </location>
</feature>
<feature type="region of interest" description="Disordered" evidence="1">
    <location>
        <begin position="292"/>
        <end position="352"/>
    </location>
</feature>
<proteinExistence type="predicted"/>
<feature type="region of interest" description="Disordered" evidence="1">
    <location>
        <begin position="384"/>
        <end position="414"/>
    </location>
</feature>
<organism evidence="2">
    <name type="scientific">Trypanosoma vivax (strain Y486)</name>
    <dbReference type="NCBI Taxonomy" id="1055687"/>
    <lineage>
        <taxon>Eukaryota</taxon>
        <taxon>Discoba</taxon>
        <taxon>Euglenozoa</taxon>
        <taxon>Kinetoplastea</taxon>
        <taxon>Metakinetoplastina</taxon>
        <taxon>Trypanosomatida</taxon>
        <taxon>Trypanosomatidae</taxon>
        <taxon>Trypanosoma</taxon>
        <taxon>Duttonella</taxon>
    </lineage>
</organism>
<evidence type="ECO:0000313" key="2">
    <source>
        <dbReference type="EMBL" id="CCC53178.1"/>
    </source>
</evidence>
<reference evidence="2" key="1">
    <citation type="journal article" date="2012" name="Proc. Natl. Acad. Sci. U.S.A.">
        <title>Antigenic diversity is generated by distinct evolutionary mechanisms in African trypanosome species.</title>
        <authorList>
            <person name="Jackson A.P."/>
            <person name="Berry A."/>
            <person name="Aslett M."/>
            <person name="Allison H.C."/>
            <person name="Burton P."/>
            <person name="Vavrova-Anderson J."/>
            <person name="Brown R."/>
            <person name="Browne H."/>
            <person name="Corton N."/>
            <person name="Hauser H."/>
            <person name="Gamble J."/>
            <person name="Gilderthorp R."/>
            <person name="Marcello L."/>
            <person name="McQuillan J."/>
            <person name="Otto T.D."/>
            <person name="Quail M.A."/>
            <person name="Sanders M.J."/>
            <person name="van Tonder A."/>
            <person name="Ginger M.L."/>
            <person name="Field M.C."/>
            <person name="Barry J.D."/>
            <person name="Hertz-Fowler C."/>
            <person name="Berriman M."/>
        </authorList>
    </citation>
    <scope>NUCLEOTIDE SEQUENCE</scope>
    <source>
        <strain evidence="2">Y486</strain>
    </source>
</reference>
<sequence length="586" mass="64968">MSGMWSRFNQWGSQPQPFPAAAGMWLPDGMASPPFHPSISNFKESSGPGPYMAPLFGRQKEHSLYNRRTLFIDSIPPTVDNNKTLWPYVPTEGLTDLRVRRCGSRNVGFAEYQNKEYASLALQWFHELDVTADIAFRCLSLLPMARMQQPPECLYPVPYEEYNRCARDPVRSTNLLMSSVILSVEWSVSTSPHGQAPAVAAWPSPSLLHPHNRSRADRCVGSVPLTNTAPSPFAQHATDVTPRRQMRLLGQSSSKCHTGPIAETWTCSAEVCAPAEMHSSFAHLSRGISAMHPAREGKSNSGLGLDFGEVLPDSHRQHVCTQTSRKQSERDSPVTSAFPPPPPPQPPQKNLQTGVDSLCATIVHRVPCDGPAPVSTLFVRIVDPQRPNSPATPSYSSHRRSSTPPAFHSSSSLALSPVADRPECSLPLLGSPRDRAQEPSDLYRRWSQFHHRHHSCAEQWVQPSVVRVEEEAEKTITSLEVTHREALSAATAPLSPSLSTISSKVPDDEAADALLHKVLSHDFYCQRFAGFCSYVAYSGSGGFVRFEQPRDAQRCLRWLKQQVALKGRLDVQFARKDTRQSGYTKH</sequence>
<feature type="compositionally biased region" description="Low complexity" evidence="1">
    <location>
        <begin position="402"/>
        <end position="412"/>
    </location>
</feature>
<evidence type="ECO:0000256" key="1">
    <source>
        <dbReference type="SAM" id="MobiDB-lite"/>
    </source>
</evidence>
<dbReference type="SUPFAM" id="SSF54928">
    <property type="entry name" value="RNA-binding domain, RBD"/>
    <property type="match status" value="1"/>
</dbReference>
<name>G0UBI2_TRYVY</name>
<feature type="compositionally biased region" description="Pro residues" evidence="1">
    <location>
        <begin position="338"/>
        <end position="347"/>
    </location>
</feature>
<dbReference type="GO" id="GO:0003676">
    <property type="term" value="F:nucleic acid binding"/>
    <property type="evidence" value="ECO:0007669"/>
    <property type="project" value="InterPro"/>
</dbReference>
<dbReference type="OMA" id="EFFRFAQ"/>
<dbReference type="InterPro" id="IPR035979">
    <property type="entry name" value="RBD_domain_sf"/>
</dbReference>
<dbReference type="EMBL" id="HE573027">
    <property type="protein sequence ID" value="CCC53178.1"/>
    <property type="molecule type" value="Genomic_DNA"/>
</dbReference>
<accession>G0UBI2</accession>
<gene>
    <name evidence="2" type="ORF">TVY486_1106620</name>
</gene>
<protein>
    <submittedName>
        <fullName evidence="2">Uncharacterized protein</fullName>
    </submittedName>
</protein>
<dbReference type="AlphaFoldDB" id="G0UBI2"/>
<dbReference type="VEuPathDB" id="TriTrypDB:TvY486_1106620"/>